<accession>A0A7V8JQP9</accession>
<dbReference type="Pfam" id="PF10696">
    <property type="entry name" value="DUF2501"/>
    <property type="match status" value="1"/>
</dbReference>
<organism evidence="2 3">
    <name type="scientific">Paracidovorax wautersii</name>
    <dbReference type="NCBI Taxonomy" id="1177982"/>
    <lineage>
        <taxon>Bacteria</taxon>
        <taxon>Pseudomonadati</taxon>
        <taxon>Pseudomonadota</taxon>
        <taxon>Betaproteobacteria</taxon>
        <taxon>Burkholderiales</taxon>
        <taxon>Comamonadaceae</taxon>
        <taxon>Paracidovorax</taxon>
    </lineage>
</organism>
<dbReference type="EMBL" id="WNDQ01000020">
    <property type="protein sequence ID" value="KAF1021565.1"/>
    <property type="molecule type" value="Genomic_DNA"/>
</dbReference>
<evidence type="ECO:0000313" key="2">
    <source>
        <dbReference type="EMBL" id="KAF1021565.1"/>
    </source>
</evidence>
<evidence type="ECO:0008006" key="4">
    <source>
        <dbReference type="Google" id="ProtNLM"/>
    </source>
</evidence>
<reference evidence="3" key="1">
    <citation type="journal article" date="2020" name="MBio">
        <title>Horizontal gene transfer to a defensive symbiont with a reduced genome amongst a multipartite beetle microbiome.</title>
        <authorList>
            <person name="Waterworth S.C."/>
            <person name="Florez L.V."/>
            <person name="Rees E.R."/>
            <person name="Hertweck C."/>
            <person name="Kaltenpoth M."/>
            <person name="Kwan J.C."/>
        </authorList>
    </citation>
    <scope>NUCLEOTIDE SEQUENCE [LARGE SCALE GENOMIC DNA]</scope>
</reference>
<feature type="chain" id="PRO_5031228474" description="DUF2501 domain-containing protein" evidence="1">
    <location>
        <begin position="25"/>
        <end position="199"/>
    </location>
</feature>
<dbReference type="AlphaFoldDB" id="A0A7V8JQP9"/>
<gene>
    <name evidence="2" type="ORF">GAK30_01784</name>
</gene>
<sequence>MKSHLLHRTSALVLVAALATPAWSAGLLDSVKDQAGQYLGGGSNAAASSPSSSGGALAGLGGLGLPAIGSGTSSNVAGVLEYCVKNNYLNPASAQGVKDKLLGKIGLGGGQAQQDSGYQQGLGGVLKGSDGSSFSLDRVKGNLKEKACDYVLDNAKSFIWPAPRIVSATTVCRRKRMGRSGVAREVRGVPEVRPAFQAR</sequence>
<evidence type="ECO:0000256" key="1">
    <source>
        <dbReference type="SAM" id="SignalP"/>
    </source>
</evidence>
<proteinExistence type="predicted"/>
<evidence type="ECO:0000313" key="3">
    <source>
        <dbReference type="Proteomes" id="UP000461670"/>
    </source>
</evidence>
<dbReference type="Proteomes" id="UP000461670">
    <property type="component" value="Unassembled WGS sequence"/>
</dbReference>
<dbReference type="InterPro" id="IPR019637">
    <property type="entry name" value="DUF2501"/>
</dbReference>
<comment type="caution">
    <text evidence="2">The sequence shown here is derived from an EMBL/GenBank/DDBJ whole genome shotgun (WGS) entry which is preliminary data.</text>
</comment>
<protein>
    <recommendedName>
        <fullName evidence="4">DUF2501 domain-containing protein</fullName>
    </recommendedName>
</protein>
<feature type="signal peptide" evidence="1">
    <location>
        <begin position="1"/>
        <end position="24"/>
    </location>
</feature>
<name>A0A7V8JQP9_9BURK</name>
<keyword evidence="1" id="KW-0732">Signal</keyword>